<evidence type="ECO:0000256" key="1">
    <source>
        <dbReference type="SAM" id="SignalP"/>
    </source>
</evidence>
<feature type="domain" description="DUF1214" evidence="2">
    <location>
        <begin position="346"/>
        <end position="453"/>
    </location>
</feature>
<dbReference type="InterPro" id="IPR010679">
    <property type="entry name" value="DUF1254"/>
</dbReference>
<accession>A0A1U6ILF8</accession>
<evidence type="ECO:0000313" key="4">
    <source>
        <dbReference type="EMBL" id="SLK08844.1"/>
    </source>
</evidence>
<reference evidence="5" key="1">
    <citation type="submission" date="2017-02" db="EMBL/GenBank/DDBJ databases">
        <authorList>
            <person name="Varghese N."/>
            <person name="Submissions S."/>
        </authorList>
    </citation>
    <scope>NUCLEOTIDE SEQUENCE [LARGE SCALE GENOMIC DNA]</scope>
    <source>
        <strain evidence="5">SM117</strain>
    </source>
</reference>
<dbReference type="SUPFAM" id="SSF160935">
    <property type="entry name" value="VPA0735-like"/>
    <property type="match status" value="1"/>
</dbReference>
<protein>
    <submittedName>
        <fullName evidence="4">Uncharacterized conserved protein</fullName>
    </submittedName>
</protein>
<dbReference type="PANTHER" id="PTHR36509:SF2">
    <property type="entry name" value="BLL3101 PROTEIN"/>
    <property type="match status" value="1"/>
</dbReference>
<feature type="domain" description="DUF1254" evidence="3">
    <location>
        <begin position="81"/>
        <end position="209"/>
    </location>
</feature>
<dbReference type="InterPro" id="IPR037050">
    <property type="entry name" value="DUF1254_sf"/>
</dbReference>
<feature type="signal peptide" evidence="1">
    <location>
        <begin position="1"/>
        <end position="24"/>
    </location>
</feature>
<name>A0A1U6ILF8_9SPHN</name>
<dbReference type="AlphaFoldDB" id="A0A1U6ILF8"/>
<evidence type="ECO:0000313" key="5">
    <source>
        <dbReference type="Proteomes" id="UP000190989"/>
    </source>
</evidence>
<sequence>MKGPVLHAMSAALLAAGLAPGAYAKESGCAKSAETAPEALAQTAEELYIWGYPLVQAARIRLVSTQGSVADSAKLTAPIHHFAHGRVLANPSTHIGVGPNNDTLYSLIWMDLKKGPFVFEAPDFGERYYTFSLNAADSTSSDSLGQRTHGGKLPPLFIHGPDFAGSTPAGMVDVTSPTRYFELAGRTLTTGTDADYAKVHALQNAMKLRTYADWRHGVNRAPTTAPQRPLHDGAHNIPPDLMFLEELGQVLRDWWAQPDDVGYLNDAKKLGIDPDGFNPGRLNGEERARIAEGLVQGQKLVECQSRRLGVQSHGWTTNYQGARFGQDYLLRAAVAKDQIYVAVPEEAIYPIGRVDSEGQLLNGNFDYRIRMSADSLPPVGAFWSITLYDDNGFMVENPIDRYSIGDRTQDLMHTQDGSVEIAIGHTRPSGADLNWLPAPQGPFYLMMRLYVPGKAILDGTWTPPPIVRVSSAGD</sequence>
<dbReference type="InterPro" id="IPR010621">
    <property type="entry name" value="DUF1214"/>
</dbReference>
<dbReference type="Pfam" id="PF06863">
    <property type="entry name" value="DUF1254"/>
    <property type="match status" value="1"/>
</dbReference>
<proteinExistence type="predicted"/>
<gene>
    <name evidence="4" type="ORF">SAMN06295987_1093</name>
</gene>
<dbReference type="EMBL" id="FVZE01000009">
    <property type="protein sequence ID" value="SLK08844.1"/>
    <property type="molecule type" value="Genomic_DNA"/>
</dbReference>
<dbReference type="Gene3D" id="2.60.120.600">
    <property type="entry name" value="Domain of unknown function DUF1214, C-terminal domain"/>
    <property type="match status" value="1"/>
</dbReference>
<dbReference type="PANTHER" id="PTHR36509">
    <property type="entry name" value="BLL3101 PROTEIN"/>
    <property type="match status" value="1"/>
</dbReference>
<organism evidence="4 5">
    <name type="scientific">Novosphingobium mathurense</name>
    <dbReference type="NCBI Taxonomy" id="428990"/>
    <lineage>
        <taxon>Bacteria</taxon>
        <taxon>Pseudomonadati</taxon>
        <taxon>Pseudomonadota</taxon>
        <taxon>Alphaproteobacteria</taxon>
        <taxon>Sphingomonadales</taxon>
        <taxon>Sphingomonadaceae</taxon>
        <taxon>Novosphingobium</taxon>
    </lineage>
</organism>
<evidence type="ECO:0000259" key="2">
    <source>
        <dbReference type="Pfam" id="PF06742"/>
    </source>
</evidence>
<dbReference type="Gene3D" id="2.60.40.1610">
    <property type="entry name" value="Domain of unknown function DUF1254"/>
    <property type="match status" value="1"/>
</dbReference>
<dbReference type="Proteomes" id="UP000190989">
    <property type="component" value="Unassembled WGS sequence"/>
</dbReference>
<dbReference type="RefSeq" id="WP_079731587.1">
    <property type="nucleotide sequence ID" value="NZ_FVZE01000009.1"/>
</dbReference>
<keyword evidence="1" id="KW-0732">Signal</keyword>
<dbReference type="Pfam" id="PF06742">
    <property type="entry name" value="DUF1214"/>
    <property type="match status" value="1"/>
</dbReference>
<dbReference type="InterPro" id="IPR037049">
    <property type="entry name" value="DUF1214_C_sf"/>
</dbReference>
<dbReference type="STRING" id="428990.SAMN06295987_1093"/>
<evidence type="ECO:0000259" key="3">
    <source>
        <dbReference type="Pfam" id="PF06863"/>
    </source>
</evidence>
<keyword evidence="5" id="KW-1185">Reference proteome</keyword>
<feature type="chain" id="PRO_5012979178" evidence="1">
    <location>
        <begin position="25"/>
        <end position="474"/>
    </location>
</feature>